<protein>
    <submittedName>
        <fullName evidence="7">Glycoside hydrolase 43 family protein</fullName>
    </submittedName>
</protein>
<dbReference type="PANTHER" id="PTHR42812">
    <property type="entry name" value="BETA-XYLOSIDASE"/>
    <property type="match status" value="1"/>
</dbReference>
<evidence type="ECO:0000256" key="1">
    <source>
        <dbReference type="ARBA" id="ARBA00009865"/>
    </source>
</evidence>
<keyword evidence="5" id="KW-0732">Signal</keyword>
<reference evidence="7" key="1">
    <citation type="journal article" date="2007" name="Int. J. Syst. Evol. Microbiol.">
        <title>Luteimonas composti sp. nov., a moderately thermophilic bacterium isolated from food waste.</title>
        <authorList>
            <person name="Young C.C."/>
            <person name="Kampfer P."/>
            <person name="Chen W.M."/>
            <person name="Yen W.S."/>
            <person name="Arun A.B."/>
            <person name="Lai W.A."/>
            <person name="Shen F.T."/>
            <person name="Rekha P.D."/>
            <person name="Lin K.Y."/>
            <person name="Chou J.H."/>
        </authorList>
    </citation>
    <scope>NUCLEOTIDE SEQUENCE</scope>
    <source>
        <strain evidence="7">CC-YY355</strain>
    </source>
</reference>
<evidence type="ECO:0000259" key="6">
    <source>
        <dbReference type="Pfam" id="PF17851"/>
    </source>
</evidence>
<keyword evidence="8" id="KW-1185">Reference proteome</keyword>
<evidence type="ECO:0000313" key="8">
    <source>
        <dbReference type="Proteomes" id="UP001160550"/>
    </source>
</evidence>
<dbReference type="Proteomes" id="UP001160550">
    <property type="component" value="Unassembled WGS sequence"/>
</dbReference>
<dbReference type="InterPro" id="IPR041542">
    <property type="entry name" value="GH43_C2"/>
</dbReference>
<keyword evidence="3" id="KW-0326">Glycosidase</keyword>
<evidence type="ECO:0000256" key="5">
    <source>
        <dbReference type="SAM" id="SignalP"/>
    </source>
</evidence>
<dbReference type="RefSeq" id="WP_280941220.1">
    <property type="nucleotide sequence ID" value="NZ_JARYGX010000008.1"/>
</dbReference>
<dbReference type="SUPFAM" id="SSF49899">
    <property type="entry name" value="Concanavalin A-like lectins/glucanases"/>
    <property type="match status" value="1"/>
</dbReference>
<dbReference type="InterPro" id="IPR006710">
    <property type="entry name" value="Glyco_hydro_43"/>
</dbReference>
<feature type="signal peptide" evidence="5">
    <location>
        <begin position="1"/>
        <end position="25"/>
    </location>
</feature>
<feature type="chain" id="PRO_5045407927" evidence="5">
    <location>
        <begin position="26"/>
        <end position="705"/>
    </location>
</feature>
<accession>A0ABT6MN44</accession>
<dbReference type="GO" id="GO:0016787">
    <property type="term" value="F:hydrolase activity"/>
    <property type="evidence" value="ECO:0007669"/>
    <property type="project" value="UniProtKB-KW"/>
</dbReference>
<dbReference type="InterPro" id="IPR051795">
    <property type="entry name" value="Glycosyl_Hydrlase_43"/>
</dbReference>
<feature type="compositionally biased region" description="Basic and acidic residues" evidence="4">
    <location>
        <begin position="685"/>
        <end position="695"/>
    </location>
</feature>
<dbReference type="SUPFAM" id="SSF75005">
    <property type="entry name" value="Arabinanase/levansucrase/invertase"/>
    <property type="match status" value="1"/>
</dbReference>
<feature type="region of interest" description="Disordered" evidence="4">
    <location>
        <begin position="675"/>
        <end position="705"/>
    </location>
</feature>
<dbReference type="Pfam" id="PF04616">
    <property type="entry name" value="Glyco_hydro_43"/>
    <property type="match status" value="1"/>
</dbReference>
<dbReference type="Gene3D" id="2.115.10.20">
    <property type="entry name" value="Glycosyl hydrolase domain, family 43"/>
    <property type="match status" value="1"/>
</dbReference>
<keyword evidence="2 7" id="KW-0378">Hydrolase</keyword>
<name>A0ABT6MN44_9GAMM</name>
<dbReference type="PANTHER" id="PTHR42812:SF12">
    <property type="entry name" value="BETA-XYLOSIDASE-RELATED"/>
    <property type="match status" value="1"/>
</dbReference>
<dbReference type="InterPro" id="IPR013320">
    <property type="entry name" value="ConA-like_dom_sf"/>
</dbReference>
<dbReference type="Gene3D" id="2.60.120.200">
    <property type="match status" value="1"/>
</dbReference>
<dbReference type="CDD" id="cd09001">
    <property type="entry name" value="GH43_FsAxh1-like"/>
    <property type="match status" value="1"/>
</dbReference>
<proteinExistence type="inferred from homology"/>
<gene>
    <name evidence="7" type="ORF">QF205_02815</name>
</gene>
<dbReference type="InterPro" id="IPR023296">
    <property type="entry name" value="Glyco_hydro_beta-prop_sf"/>
</dbReference>
<comment type="caution">
    <text evidence="7">The sequence shown here is derived from an EMBL/GenBank/DDBJ whole genome shotgun (WGS) entry which is preliminary data.</text>
</comment>
<evidence type="ECO:0000256" key="4">
    <source>
        <dbReference type="SAM" id="MobiDB-lite"/>
    </source>
</evidence>
<evidence type="ECO:0000256" key="3">
    <source>
        <dbReference type="ARBA" id="ARBA00023295"/>
    </source>
</evidence>
<dbReference type="Pfam" id="PF17851">
    <property type="entry name" value="GH43_C2"/>
    <property type="match status" value="1"/>
</dbReference>
<evidence type="ECO:0000256" key="2">
    <source>
        <dbReference type="ARBA" id="ARBA00022801"/>
    </source>
</evidence>
<reference evidence="7" key="2">
    <citation type="submission" date="2023-04" db="EMBL/GenBank/DDBJ databases">
        <authorList>
            <person name="Sun J.-Q."/>
        </authorList>
    </citation>
    <scope>NUCLEOTIDE SEQUENCE</scope>
    <source>
        <strain evidence="7">CC-YY355</strain>
    </source>
</reference>
<sequence length="705" mass="77677">MVFARPFHLAWLLLSLLAGGASASAAPATWSADNGNGTYTNPIFYDEFSDPDLIRVGDWFYMTGTTMHAVPGLPVLRSRDLVNWEFVSYAMPSFPEGPEYRLEDGKDMYGQGIWAPVLRHHAGRFHIFANINERGLHVFTAEDAAGPWTHTVIDRNLHDLSVLFDDDGRVWAVFNYNEVRLVELEPDLSGVVEGSERVIIPAGNGMGEGHHFYRIDGRYYIISANYAPVGRMQAARAERLDGPWETVAISASETMGFQRGWWENGVGQRSPIPTDASGFSAHKPGDNELGAVPLHQGGIVRTAGGEWWGFSMMDLKSIGRTTFLSPVTWHEGWPYFGLPGNLGRSPRTWRKPQVDAQVQPHAPYVRSDDFAAPALQPVWQWNHEPEEGRWSLRQRPGHLRLHALPAAGFLHARNTLTQRVVGPEATATVVLDAGGLRPGDVAGLGLLNMPAAWLAVVQSGETRALRWYSQAGEDHVDVPLPASRIHLRVRGDHDQDLARFAWSADGRTFQDIGEPVRLPYQLKTFQGTRYALFAFNQEGREGGHADFDGFDLVEPLADRSRNVPYGQSVTVSNLGDGSVAAVHALGVLHPVQADSEPARTAAARFRVHDRGAGQVALEALDGSGFLTVVGIGLSADVRLLPEHPVDSRFMWQDLLRGEFMLLSMKTHRYLGILPGSGEPYGADRPGPRPDRKDGTVMRWSAAAPD</sequence>
<comment type="similarity">
    <text evidence="1">Belongs to the glycosyl hydrolase 43 family.</text>
</comment>
<evidence type="ECO:0000313" key="7">
    <source>
        <dbReference type="EMBL" id="MDH7452011.1"/>
    </source>
</evidence>
<feature type="domain" description="Beta-xylosidase C-terminal Concanavalin A-like" evidence="6">
    <location>
        <begin position="367"/>
        <end position="551"/>
    </location>
</feature>
<organism evidence="7 8">
    <name type="scientific">Luteimonas composti</name>
    <dbReference type="NCBI Taxonomy" id="398257"/>
    <lineage>
        <taxon>Bacteria</taxon>
        <taxon>Pseudomonadati</taxon>
        <taxon>Pseudomonadota</taxon>
        <taxon>Gammaproteobacteria</taxon>
        <taxon>Lysobacterales</taxon>
        <taxon>Lysobacteraceae</taxon>
        <taxon>Luteimonas</taxon>
    </lineage>
</organism>
<dbReference type="EMBL" id="JARYGX010000008">
    <property type="protein sequence ID" value="MDH7452011.1"/>
    <property type="molecule type" value="Genomic_DNA"/>
</dbReference>